<dbReference type="Pfam" id="PF23238">
    <property type="entry name" value="DUF7068"/>
    <property type="match status" value="1"/>
</dbReference>
<evidence type="ECO:0000259" key="3">
    <source>
        <dbReference type="PROSITE" id="PS50837"/>
    </source>
</evidence>
<gene>
    <name evidence="4" type="ORF">B0T25DRAFT_492930</name>
</gene>
<reference evidence="4" key="1">
    <citation type="journal article" date="2023" name="Mol. Phylogenet. Evol.">
        <title>Genome-scale phylogeny and comparative genomics of the fungal order Sordariales.</title>
        <authorList>
            <person name="Hensen N."/>
            <person name="Bonometti L."/>
            <person name="Westerberg I."/>
            <person name="Brannstrom I.O."/>
            <person name="Guillou S."/>
            <person name="Cros-Aarteil S."/>
            <person name="Calhoun S."/>
            <person name="Haridas S."/>
            <person name="Kuo A."/>
            <person name="Mondo S."/>
            <person name="Pangilinan J."/>
            <person name="Riley R."/>
            <person name="LaButti K."/>
            <person name="Andreopoulos B."/>
            <person name="Lipzen A."/>
            <person name="Chen C."/>
            <person name="Yan M."/>
            <person name="Daum C."/>
            <person name="Ng V."/>
            <person name="Clum A."/>
            <person name="Steindorff A."/>
            <person name="Ohm R.A."/>
            <person name="Martin F."/>
            <person name="Silar P."/>
            <person name="Natvig D.O."/>
            <person name="Lalanne C."/>
            <person name="Gautier V."/>
            <person name="Ament-Velasquez S.L."/>
            <person name="Kruys A."/>
            <person name="Hutchinson M.I."/>
            <person name="Powell A.J."/>
            <person name="Barry K."/>
            <person name="Miller A.N."/>
            <person name="Grigoriev I.V."/>
            <person name="Debuchy R."/>
            <person name="Gladieux P."/>
            <person name="Hiltunen Thoren M."/>
            <person name="Johannesson H."/>
        </authorList>
    </citation>
    <scope>NUCLEOTIDE SEQUENCE</scope>
    <source>
        <strain evidence="4">CBS 955.72</strain>
    </source>
</reference>
<dbReference type="PANTHER" id="PTHR46312">
    <property type="entry name" value="NACHT DOMAIN-CONTAINING PROTEIN"/>
    <property type="match status" value="1"/>
</dbReference>
<evidence type="ECO:0000313" key="5">
    <source>
        <dbReference type="Proteomes" id="UP001275084"/>
    </source>
</evidence>
<dbReference type="InterPro" id="IPR026003">
    <property type="entry name" value="Cohesin_HEAT"/>
</dbReference>
<dbReference type="InterPro" id="IPR011989">
    <property type="entry name" value="ARM-like"/>
</dbReference>
<protein>
    <submittedName>
        <fullName evidence="4">Armadillo-type protein</fullName>
    </submittedName>
</protein>
<reference evidence="4" key="2">
    <citation type="submission" date="2023-06" db="EMBL/GenBank/DDBJ databases">
        <authorList>
            <consortium name="Lawrence Berkeley National Laboratory"/>
            <person name="Haridas S."/>
            <person name="Hensen N."/>
            <person name="Bonometti L."/>
            <person name="Westerberg I."/>
            <person name="Brannstrom I.O."/>
            <person name="Guillou S."/>
            <person name="Cros-Aarteil S."/>
            <person name="Calhoun S."/>
            <person name="Kuo A."/>
            <person name="Mondo S."/>
            <person name="Pangilinan J."/>
            <person name="Riley R."/>
            <person name="Labutti K."/>
            <person name="Andreopoulos B."/>
            <person name="Lipzen A."/>
            <person name="Chen C."/>
            <person name="Yanf M."/>
            <person name="Daum C."/>
            <person name="Ng V."/>
            <person name="Clum A."/>
            <person name="Steindorff A."/>
            <person name="Ohm R."/>
            <person name="Martin F."/>
            <person name="Silar P."/>
            <person name="Natvig D."/>
            <person name="Lalanne C."/>
            <person name="Gautier V."/>
            <person name="Ament-Velasquez S.L."/>
            <person name="Kruys A."/>
            <person name="Hutchinson M.I."/>
            <person name="Powell A.J."/>
            <person name="Barry K."/>
            <person name="Miller A.N."/>
            <person name="Grigoriev I.V."/>
            <person name="Debuchy R."/>
            <person name="Gladieux P."/>
            <person name="Thoren M.H."/>
            <person name="Johannesson H."/>
        </authorList>
    </citation>
    <scope>NUCLEOTIDE SEQUENCE</scope>
    <source>
        <strain evidence="4">CBS 955.72</strain>
    </source>
</reference>
<dbReference type="InterPro" id="IPR029058">
    <property type="entry name" value="AB_hydrolase_fold"/>
</dbReference>
<name>A0AAJ0HWS6_9PEZI</name>
<keyword evidence="2" id="KW-1133">Transmembrane helix</keyword>
<dbReference type="InterPro" id="IPR016024">
    <property type="entry name" value="ARM-type_fold"/>
</dbReference>
<feature type="domain" description="NACHT" evidence="3">
    <location>
        <begin position="453"/>
        <end position="582"/>
    </location>
</feature>
<dbReference type="Pfam" id="PF13646">
    <property type="entry name" value="HEAT_2"/>
    <property type="match status" value="3"/>
</dbReference>
<keyword evidence="5" id="KW-1185">Reference proteome</keyword>
<dbReference type="EMBL" id="JAUIQD010000001">
    <property type="protein sequence ID" value="KAK3364004.1"/>
    <property type="molecule type" value="Genomic_DNA"/>
</dbReference>
<dbReference type="InterPro" id="IPR007111">
    <property type="entry name" value="NACHT_NTPase"/>
</dbReference>
<evidence type="ECO:0000313" key="4">
    <source>
        <dbReference type="EMBL" id="KAK3364004.1"/>
    </source>
</evidence>
<dbReference type="SUPFAM" id="SSF52540">
    <property type="entry name" value="P-loop containing nucleoside triphosphate hydrolases"/>
    <property type="match status" value="1"/>
</dbReference>
<evidence type="ECO:0000256" key="2">
    <source>
        <dbReference type="SAM" id="Phobius"/>
    </source>
</evidence>
<accession>A0AAJ0HWS6</accession>
<keyword evidence="2" id="KW-0472">Membrane</keyword>
<dbReference type="Gene3D" id="1.25.10.10">
    <property type="entry name" value="Leucine-rich Repeat Variant"/>
    <property type="match status" value="5"/>
</dbReference>
<proteinExistence type="predicted"/>
<feature type="transmembrane region" description="Helical" evidence="2">
    <location>
        <begin position="12"/>
        <end position="32"/>
    </location>
</feature>
<feature type="region of interest" description="Disordered" evidence="1">
    <location>
        <begin position="40"/>
        <end position="70"/>
    </location>
</feature>
<comment type="caution">
    <text evidence="4">The sequence shown here is derived from an EMBL/GenBank/DDBJ whole genome shotgun (WGS) entry which is preliminary data.</text>
</comment>
<dbReference type="InterPro" id="IPR027417">
    <property type="entry name" value="P-loop_NTPase"/>
</dbReference>
<dbReference type="PROSITE" id="PS50837">
    <property type="entry name" value="NACHT"/>
    <property type="match status" value="1"/>
</dbReference>
<dbReference type="Gene3D" id="3.40.50.300">
    <property type="entry name" value="P-loop containing nucleotide triphosphate hydrolases"/>
    <property type="match status" value="1"/>
</dbReference>
<dbReference type="SUPFAM" id="SSF53474">
    <property type="entry name" value="alpha/beta-Hydrolases"/>
    <property type="match status" value="1"/>
</dbReference>
<evidence type="ECO:0000256" key="1">
    <source>
        <dbReference type="SAM" id="MobiDB-lite"/>
    </source>
</evidence>
<dbReference type="Proteomes" id="UP001275084">
    <property type="component" value="Unassembled WGS sequence"/>
</dbReference>
<dbReference type="Pfam" id="PF05729">
    <property type="entry name" value="NACHT"/>
    <property type="match status" value="1"/>
</dbReference>
<organism evidence="4 5">
    <name type="scientific">Lasiosphaeria hispida</name>
    <dbReference type="NCBI Taxonomy" id="260671"/>
    <lineage>
        <taxon>Eukaryota</taxon>
        <taxon>Fungi</taxon>
        <taxon>Dikarya</taxon>
        <taxon>Ascomycota</taxon>
        <taxon>Pezizomycotina</taxon>
        <taxon>Sordariomycetes</taxon>
        <taxon>Sordariomycetidae</taxon>
        <taxon>Sordariales</taxon>
        <taxon>Lasiosphaeriaceae</taxon>
        <taxon>Lasiosphaeria</taxon>
    </lineage>
</organism>
<dbReference type="SUPFAM" id="SSF48371">
    <property type="entry name" value="ARM repeat"/>
    <property type="match status" value="1"/>
</dbReference>
<dbReference type="PANTHER" id="PTHR46312:SF2">
    <property type="entry name" value="NUCLEOTIDE-BINDING OLIGOMERIZATION DOMAIN-CONTAINING PROTEIN 2-LIKE"/>
    <property type="match status" value="1"/>
</dbReference>
<dbReference type="InterPro" id="IPR055496">
    <property type="entry name" value="DUF7068"/>
</dbReference>
<keyword evidence="2" id="KW-0812">Transmembrane</keyword>
<sequence>MIPVTLNQRISLAGWATVLCLPVGAVAVWLWFHPAPAHLHPAPSSSAGPDSEPKRSTRQGVSLRQVNPDKNETDTDIDIIAIHGLDTKSPDTWTWRASNAKDNVNWLADPRMLPSEVGAARIFTCDWPADLLQPSDLVQKTVDEYALLLLEGIQRKVLVTNPTRREGRPIFFIASCLGGIILAKALVDAGDEYLSLKEATRGIIFLATPFRGTSFRDVAALAEPGLAVWGVIRGREANKLLGSVKGSTFDLETLVRKFTLLCQDNDHPCLVFNFYEKGKTSLPHKIFPWLPLWLRQEKQLVDESSATLDIVPHPLPLDRSHVLMNKFSSPECPDYKSVARKIHDFLGKIREGTPLARADAWIREKCYTEDRLKIERLSGDTLPMDRCYINLAIVVGAKTSRQPEEGSGTDVAPHTSSFAARLNVETPDKNMQVELPSLFDPRNDSDSKTIQPRRVLIRGRAGVGKTTLCKKMVDGFPTDEFRNWNGLFDRVLWVPLRRLKEWSPPQYDLEELFSHEYFAEQENRKTRASLAQELRRTAESGRTLFILDGLDEISQELSGTDYKCEFLRRLLDQPNVIITSRPHVSLPVGVRPPDLELETVGFHRDQVKEYLQATFTDPKKVEEVQLYLEAHQLIEDLVRIPIQLDALCYTWDHFGDKKVPQTMTAIYKAIEESLWKKDVLRLGKRENSELVTKEDIKDEEMDQIEHLVDGEVYLLEGLAFTGLCNDVINFELKHRNAISKEFKSPHKRIYWDKTLPRLSFLRTSDPSSEDQSRDYHFLHLTFQEYFAARYYVRQWKAKQHINCLQLRDGDCNNVEPTTFLQEHKYDPRYNIFWRFVAGLLDADNEVLGFFQAIEKEPRDLLGPTHQRLVMHCLSEVERKESTFTDLRVKLENQLEQWVLFECDFMKSSWLVYDMECPEQALINSLNQASEDARPIILESLSRRTALPSSVINVASPWLNDDASESLCIAIFRTLRHQHKGLPDTVLQGVTARLKDNNKNIRQAAIEALQGRANLTEDTLQCIAARLEDDDKYVRKAAIQALQGRADLTEDMLQGIVARLEDNDWEVQWEATQALQGRAELTEDMLQCIAARLEDDDKRVRRAAIQALQGRADLTEDMLQCIAARLEDDHFSVQQAAIQALKSRADITKEILQGIVARLENYNQYVRWSAIQVLQDRTDLTEDMLRCIAAQLKDNNQFVRKAAIGALQGRADLTEDMLQGIVARLEDNGREVQWEATQALQGQADLSKEILQGIATRLKHNDTHVQKAAIRALQGRANLTEDMLQGIAAWLKDNDKYVGWDAIKGLQGRADLPEEMLQGIVAQLQDNDWYARVDAIKELQDRAGLTEQMLQGITARLDDCQWEVQDAAISALKGRTDLTKEILQDIAARLENDDKYVRAAAIKILQDQANLTEEILQSIAARLGDNYEYVRKTAIKALQGRADLTEEMLQGITARLGDDNWDIRQAAIGALRGRADLTEEVLQGIAAWLGDDNWDVRQAAIEMLMSQATISLDALEPYIKPLYKVLLQTSFVEHLYWHASDTEFIGVDLKHIPLCSRKCSGREAVMKLLLEKGAPTVAKDGDGQPPLQLPAGSWEEAVVKLLQQP</sequence>
<dbReference type="Pfam" id="PF12765">
    <property type="entry name" value="Cohesin_HEAT"/>
    <property type="match status" value="1"/>
</dbReference>